<accession>A0ACC1QTG2</accession>
<gene>
    <name evidence="1" type="ORF">NLG97_g5765</name>
</gene>
<sequence length="521" mass="58077">MEHAVRTAVSSSPSSEQSSDEVSSAGNANPPKEAPRQKKWAVKVKTGCLTCRTRRVKCDEAKPACQRCLKSGHKCRGYTVVAQSQKKPLKFAVNIAPDIAREYEKGHSTFGPVQRGGRLPRRLREAEPPDWDYIESFRYFYSVIQPHRDSELDADHDQHLPSARTSVRPIFIISTLAHRISNASKAYGRMQHAGENPALTGAWENYFRFVLEVIGIVNECINDKGPYGGYRGTFSRIVDLVALEIELQGAAWGAHTEGFLAFLEHYGGVQEVLRLPRPPLYQFQFVFVHGLAANTTSPAHKQISGFTKLADDDIRVIVGNAMFIDMPCPTDLFLEMVHITRLRVLVDSGTILTAHIKTIASKIFDRIDDFEPESWTESYKLSTAPVITNIARAYKAAVMMYGILTLPASAYVSWSAARGVLRPYRQLLVTQRSDLLAHARKTWSVLSSQSALCWPLIVAGVALANGPLEDQEFVSTCLRTIWLHPNAYCGPIVCLDKLHALWQSGKTGWEDCFDEPVPPIP</sequence>
<organism evidence="1 2">
    <name type="scientific">Lecanicillium saksenae</name>
    <dbReference type="NCBI Taxonomy" id="468837"/>
    <lineage>
        <taxon>Eukaryota</taxon>
        <taxon>Fungi</taxon>
        <taxon>Dikarya</taxon>
        <taxon>Ascomycota</taxon>
        <taxon>Pezizomycotina</taxon>
        <taxon>Sordariomycetes</taxon>
        <taxon>Hypocreomycetidae</taxon>
        <taxon>Hypocreales</taxon>
        <taxon>Cordycipitaceae</taxon>
        <taxon>Lecanicillium</taxon>
    </lineage>
</organism>
<name>A0ACC1QTG2_9HYPO</name>
<keyword evidence="2" id="KW-1185">Reference proteome</keyword>
<proteinExistence type="predicted"/>
<evidence type="ECO:0000313" key="1">
    <source>
        <dbReference type="EMBL" id="KAJ3490519.1"/>
    </source>
</evidence>
<dbReference type="Proteomes" id="UP001148737">
    <property type="component" value="Unassembled WGS sequence"/>
</dbReference>
<dbReference type="EMBL" id="JANAKD010000686">
    <property type="protein sequence ID" value="KAJ3490519.1"/>
    <property type="molecule type" value="Genomic_DNA"/>
</dbReference>
<reference evidence="1" key="1">
    <citation type="submission" date="2022-07" db="EMBL/GenBank/DDBJ databases">
        <title>Genome Sequence of Lecanicillium saksenae.</title>
        <authorList>
            <person name="Buettner E."/>
        </authorList>
    </citation>
    <scope>NUCLEOTIDE SEQUENCE</scope>
    <source>
        <strain evidence="1">VT-O1</strain>
    </source>
</reference>
<evidence type="ECO:0000313" key="2">
    <source>
        <dbReference type="Proteomes" id="UP001148737"/>
    </source>
</evidence>
<protein>
    <submittedName>
        <fullName evidence="1">Uncharacterized protein</fullName>
    </submittedName>
</protein>
<comment type="caution">
    <text evidence="1">The sequence shown here is derived from an EMBL/GenBank/DDBJ whole genome shotgun (WGS) entry which is preliminary data.</text>
</comment>